<evidence type="ECO:0000313" key="2">
    <source>
        <dbReference type="EMBL" id="SVD50738.1"/>
    </source>
</evidence>
<feature type="non-terminal residue" evidence="2">
    <location>
        <position position="1"/>
    </location>
</feature>
<accession>A0A382VXX3</accession>
<evidence type="ECO:0000256" key="1">
    <source>
        <dbReference type="SAM" id="MobiDB-lite"/>
    </source>
</evidence>
<gene>
    <name evidence="2" type="ORF">METZ01_LOCUS403592</name>
</gene>
<dbReference type="AlphaFoldDB" id="A0A382VXX3"/>
<dbReference type="EMBL" id="UINC01155090">
    <property type="protein sequence ID" value="SVD50738.1"/>
    <property type="molecule type" value="Genomic_DNA"/>
</dbReference>
<sequence>QHSFAKPPLKTLRSQILSRKDSRNLSKKIKRLN</sequence>
<feature type="non-terminal residue" evidence="2">
    <location>
        <position position="33"/>
    </location>
</feature>
<proteinExistence type="predicted"/>
<feature type="region of interest" description="Disordered" evidence="1">
    <location>
        <begin position="1"/>
        <end position="33"/>
    </location>
</feature>
<reference evidence="2" key="1">
    <citation type="submission" date="2018-05" db="EMBL/GenBank/DDBJ databases">
        <authorList>
            <person name="Lanie J.A."/>
            <person name="Ng W.-L."/>
            <person name="Kazmierczak K.M."/>
            <person name="Andrzejewski T.M."/>
            <person name="Davidsen T.M."/>
            <person name="Wayne K.J."/>
            <person name="Tettelin H."/>
            <person name="Glass J.I."/>
            <person name="Rusch D."/>
            <person name="Podicherti R."/>
            <person name="Tsui H.-C.T."/>
            <person name="Winkler M.E."/>
        </authorList>
    </citation>
    <scope>NUCLEOTIDE SEQUENCE</scope>
</reference>
<protein>
    <submittedName>
        <fullName evidence="2">Uncharacterized protein</fullName>
    </submittedName>
</protein>
<organism evidence="2">
    <name type="scientific">marine metagenome</name>
    <dbReference type="NCBI Taxonomy" id="408172"/>
    <lineage>
        <taxon>unclassified sequences</taxon>
        <taxon>metagenomes</taxon>
        <taxon>ecological metagenomes</taxon>
    </lineage>
</organism>
<name>A0A382VXX3_9ZZZZ</name>